<comment type="cofactor">
    <cofactor evidence="8">
        <name>Zn(2+)</name>
        <dbReference type="ChEBI" id="CHEBI:29105"/>
    </cofactor>
</comment>
<protein>
    <recommendedName>
        <fullName evidence="3 8">Carbonic anhydrase</fullName>
        <ecNumber evidence="3 8">4.2.1.1</ecNumber>
    </recommendedName>
</protein>
<evidence type="ECO:0000313" key="10">
    <source>
        <dbReference type="EMBL" id="CAD7249432.1"/>
    </source>
</evidence>
<dbReference type="PANTHER" id="PTHR18952:SF265">
    <property type="entry name" value="CARBONIC ANHYDRASE"/>
    <property type="match status" value="1"/>
</dbReference>
<dbReference type="PROSITE" id="PS00162">
    <property type="entry name" value="ALPHA_CA_1"/>
    <property type="match status" value="1"/>
</dbReference>
<dbReference type="GO" id="GO:0005886">
    <property type="term" value="C:plasma membrane"/>
    <property type="evidence" value="ECO:0007669"/>
    <property type="project" value="TreeGrafter"/>
</dbReference>
<dbReference type="InterPro" id="IPR001148">
    <property type="entry name" value="CA_dom"/>
</dbReference>
<dbReference type="EMBL" id="CAJPEV010002290">
    <property type="protein sequence ID" value="CAG0896413.1"/>
    <property type="molecule type" value="Genomic_DNA"/>
</dbReference>
<dbReference type="Gene3D" id="3.10.200.10">
    <property type="entry name" value="Alpha carbonic anhydrase"/>
    <property type="match status" value="1"/>
</dbReference>
<evidence type="ECO:0000313" key="11">
    <source>
        <dbReference type="Proteomes" id="UP000677054"/>
    </source>
</evidence>
<dbReference type="PANTHER" id="PTHR18952">
    <property type="entry name" value="CARBONIC ANHYDRASE"/>
    <property type="match status" value="1"/>
</dbReference>
<keyword evidence="6 8" id="KW-0456">Lyase</keyword>
<keyword evidence="11" id="KW-1185">Reference proteome</keyword>
<comment type="function">
    <text evidence="1 8">Reversible hydration of carbon dioxide.</text>
</comment>
<dbReference type="InterPro" id="IPR023561">
    <property type="entry name" value="Carbonic_anhydrase_a-class"/>
</dbReference>
<proteinExistence type="inferred from homology"/>
<comment type="catalytic activity">
    <reaction evidence="7 8">
        <text>hydrogencarbonate + H(+) = CO2 + H2O</text>
        <dbReference type="Rhea" id="RHEA:10748"/>
        <dbReference type="ChEBI" id="CHEBI:15377"/>
        <dbReference type="ChEBI" id="CHEBI:15378"/>
        <dbReference type="ChEBI" id="CHEBI:16526"/>
        <dbReference type="ChEBI" id="CHEBI:17544"/>
        <dbReference type="EC" id="4.2.1.1"/>
    </reaction>
</comment>
<sequence>MTVSQLLVILAVVPLMSAQQQFTYENYGAENWPLEFPTCGGDLQSPIDVSGAVPADLGPFQFNNYRQPAQATISNNGHTAEVTLNTRTIPTVEGGGLPGLYVFDQLHFHWGSSPNWGSEHTLFGSRFPMEMHMVHYNSKFKSFKEAVASGEPTAVAVLGFFFQATYNWNPYWDNLARALAFVEEPNTEHQVNPPTSLFQWMPPDLSSFYRYYGSLTTPTCDQVVVWTLFETPIPIGLQQLAQWNRLRTTTGSVLTDNFRPMQARNGRQILYNQQWRLTRIKEWAGLIGHVGHDVIGFPSFQSKEVLQVLHSRSRFRIRAAGFRVEASFIFPKKSTEVQAARTLVRHRDGAESGRDEGVSTQIG</sequence>
<dbReference type="SMART" id="SM01057">
    <property type="entry name" value="Carb_anhydrase"/>
    <property type="match status" value="1"/>
</dbReference>
<dbReference type="AlphaFoldDB" id="A0A7R9A8F8"/>
<evidence type="ECO:0000256" key="2">
    <source>
        <dbReference type="ARBA" id="ARBA00010718"/>
    </source>
</evidence>
<evidence type="ECO:0000259" key="9">
    <source>
        <dbReference type="PROSITE" id="PS51144"/>
    </source>
</evidence>
<dbReference type="GO" id="GO:0008270">
    <property type="term" value="F:zinc ion binding"/>
    <property type="evidence" value="ECO:0007669"/>
    <property type="project" value="UniProtKB-UniRule"/>
</dbReference>
<evidence type="ECO:0000256" key="6">
    <source>
        <dbReference type="ARBA" id="ARBA00023239"/>
    </source>
</evidence>
<dbReference type="OrthoDB" id="429145at2759"/>
<dbReference type="GO" id="GO:0004089">
    <property type="term" value="F:carbonate dehydratase activity"/>
    <property type="evidence" value="ECO:0007669"/>
    <property type="project" value="UniProtKB-UniRule"/>
</dbReference>
<feature type="chain" id="PRO_5036509491" description="Carbonic anhydrase" evidence="8">
    <location>
        <begin position="19"/>
        <end position="363"/>
    </location>
</feature>
<dbReference type="InterPro" id="IPR036398">
    <property type="entry name" value="CA_dom_sf"/>
</dbReference>
<comment type="similarity">
    <text evidence="2 8">Belongs to the alpha-carbonic anhydrase family.</text>
</comment>
<name>A0A7R9A8F8_9CRUS</name>
<reference evidence="10" key="1">
    <citation type="submission" date="2020-11" db="EMBL/GenBank/DDBJ databases">
        <authorList>
            <person name="Tran Van P."/>
        </authorList>
    </citation>
    <scope>NUCLEOTIDE SEQUENCE</scope>
</reference>
<keyword evidence="4 8" id="KW-0479">Metal-binding</keyword>
<gene>
    <name evidence="10" type="ORF">DSTB1V02_LOCUS9229</name>
</gene>
<keyword evidence="5 8" id="KW-0862">Zinc</keyword>
<dbReference type="InterPro" id="IPR018338">
    <property type="entry name" value="Carbonic_anhydrase_a-class_CS"/>
</dbReference>
<evidence type="ECO:0000256" key="3">
    <source>
        <dbReference type="ARBA" id="ARBA00012925"/>
    </source>
</evidence>
<dbReference type="SUPFAM" id="SSF51069">
    <property type="entry name" value="Carbonic anhydrase"/>
    <property type="match status" value="1"/>
</dbReference>
<evidence type="ECO:0000256" key="8">
    <source>
        <dbReference type="RuleBase" id="RU367011"/>
    </source>
</evidence>
<feature type="signal peptide" evidence="8">
    <location>
        <begin position="1"/>
        <end position="18"/>
    </location>
</feature>
<accession>A0A7R9A8F8</accession>
<dbReference type="EC" id="4.2.1.1" evidence="3 8"/>
<dbReference type="Pfam" id="PF00194">
    <property type="entry name" value="Carb_anhydrase"/>
    <property type="match status" value="1"/>
</dbReference>
<dbReference type="PROSITE" id="PS51144">
    <property type="entry name" value="ALPHA_CA_2"/>
    <property type="match status" value="1"/>
</dbReference>
<feature type="domain" description="Alpha-carbonic anhydrase" evidence="9">
    <location>
        <begin position="20"/>
        <end position="273"/>
    </location>
</feature>
<keyword evidence="8" id="KW-0732">Signal</keyword>
<evidence type="ECO:0000256" key="5">
    <source>
        <dbReference type="ARBA" id="ARBA00022833"/>
    </source>
</evidence>
<evidence type="ECO:0000256" key="4">
    <source>
        <dbReference type="ARBA" id="ARBA00022723"/>
    </source>
</evidence>
<dbReference type="EMBL" id="LR901807">
    <property type="protein sequence ID" value="CAD7249432.1"/>
    <property type="molecule type" value="Genomic_DNA"/>
</dbReference>
<organism evidence="10">
    <name type="scientific">Darwinula stevensoni</name>
    <dbReference type="NCBI Taxonomy" id="69355"/>
    <lineage>
        <taxon>Eukaryota</taxon>
        <taxon>Metazoa</taxon>
        <taxon>Ecdysozoa</taxon>
        <taxon>Arthropoda</taxon>
        <taxon>Crustacea</taxon>
        <taxon>Oligostraca</taxon>
        <taxon>Ostracoda</taxon>
        <taxon>Podocopa</taxon>
        <taxon>Podocopida</taxon>
        <taxon>Darwinulocopina</taxon>
        <taxon>Darwinuloidea</taxon>
        <taxon>Darwinulidae</taxon>
        <taxon>Darwinula</taxon>
    </lineage>
</organism>
<evidence type="ECO:0000256" key="7">
    <source>
        <dbReference type="ARBA" id="ARBA00048348"/>
    </source>
</evidence>
<dbReference type="Proteomes" id="UP000677054">
    <property type="component" value="Unassembled WGS sequence"/>
</dbReference>
<evidence type="ECO:0000256" key="1">
    <source>
        <dbReference type="ARBA" id="ARBA00002904"/>
    </source>
</evidence>
<dbReference type="CDD" id="cd00326">
    <property type="entry name" value="alpha_CA"/>
    <property type="match status" value="1"/>
</dbReference>